<dbReference type="InterPro" id="IPR029044">
    <property type="entry name" value="Nucleotide-diphossugar_trans"/>
</dbReference>
<name>A0A5C8K611_9BACT</name>
<dbReference type="EMBL" id="VRTY01000033">
    <property type="protein sequence ID" value="TXK46765.1"/>
    <property type="molecule type" value="Genomic_DNA"/>
</dbReference>
<dbReference type="AlphaFoldDB" id="A0A5C8K611"/>
<protein>
    <submittedName>
        <fullName evidence="2">Glycosyltransferase family 2 protein</fullName>
    </submittedName>
</protein>
<keyword evidence="2" id="KW-0808">Transferase</keyword>
<reference evidence="2 3" key="1">
    <citation type="submission" date="2019-08" db="EMBL/GenBank/DDBJ databases">
        <authorList>
            <person name="Shi S."/>
        </authorList>
    </citation>
    <scope>NUCLEOTIDE SEQUENCE [LARGE SCALE GENOMIC DNA]</scope>
    <source>
        <strain evidence="2 3">GY10130</strain>
    </source>
</reference>
<dbReference type="OrthoDB" id="6307329at2"/>
<dbReference type="PANTHER" id="PTHR22916:SF3">
    <property type="entry name" value="UDP-GLCNAC:BETAGAL BETA-1,3-N-ACETYLGLUCOSAMINYLTRANSFERASE-LIKE PROTEIN 1"/>
    <property type="match status" value="1"/>
</dbReference>
<dbReference type="SUPFAM" id="SSF53448">
    <property type="entry name" value="Nucleotide-diphospho-sugar transferases"/>
    <property type="match status" value="1"/>
</dbReference>
<dbReference type="RefSeq" id="WP_147921705.1">
    <property type="nucleotide sequence ID" value="NZ_VRTY01000033.1"/>
</dbReference>
<dbReference type="InterPro" id="IPR001173">
    <property type="entry name" value="Glyco_trans_2-like"/>
</dbReference>
<dbReference type="Pfam" id="PF00535">
    <property type="entry name" value="Glycos_transf_2"/>
    <property type="match status" value="1"/>
</dbReference>
<keyword evidence="3" id="KW-1185">Reference proteome</keyword>
<dbReference type="Gene3D" id="3.90.550.10">
    <property type="entry name" value="Spore Coat Polysaccharide Biosynthesis Protein SpsA, Chain A"/>
    <property type="match status" value="1"/>
</dbReference>
<evidence type="ECO:0000313" key="2">
    <source>
        <dbReference type="EMBL" id="TXK46765.1"/>
    </source>
</evidence>
<dbReference type="CDD" id="cd00761">
    <property type="entry name" value="Glyco_tranf_GTA_type"/>
    <property type="match status" value="1"/>
</dbReference>
<accession>A0A5C8K611</accession>
<feature type="domain" description="Glycosyltransferase 2-like" evidence="1">
    <location>
        <begin position="9"/>
        <end position="138"/>
    </location>
</feature>
<evidence type="ECO:0000259" key="1">
    <source>
        <dbReference type="Pfam" id="PF00535"/>
    </source>
</evidence>
<comment type="caution">
    <text evidence="2">The sequence shown here is derived from an EMBL/GenBank/DDBJ whole genome shotgun (WGS) entry which is preliminary data.</text>
</comment>
<dbReference type="PANTHER" id="PTHR22916">
    <property type="entry name" value="GLYCOSYLTRANSFERASE"/>
    <property type="match status" value="1"/>
</dbReference>
<sequence>MSSLNPAFSVIIPLYNKELHIAKTLDSVLVQTWSGFEVVVVDDGSTDGSLRLVQNYAATDARIKVYSKPNGGVSSARNYGIGKAQNEYIAFLDADDFWEKNYLEEMNRLIARYPDCGMYGCAYKAVKRNKTIYNCQHVPEGIIEDYFQVILKDRISWTSATIVRKDIFAKAGMFPVGMIGGEDYFMWAKVAKDYKMAFTPQVLSSYNMVFSNSLGRIGHHDSCQESWYELYRSNDFYLNEFIAKKAIENGIRHAWGSHKAKSTEIEKQFKYTQLFKRNWKKLYYLNRLPRPLVNLLLLYKKMQTYYYLNFSRNF</sequence>
<dbReference type="GO" id="GO:0016758">
    <property type="term" value="F:hexosyltransferase activity"/>
    <property type="evidence" value="ECO:0007669"/>
    <property type="project" value="UniProtKB-ARBA"/>
</dbReference>
<dbReference type="Proteomes" id="UP000321926">
    <property type="component" value="Unassembled WGS sequence"/>
</dbReference>
<evidence type="ECO:0000313" key="3">
    <source>
        <dbReference type="Proteomes" id="UP000321926"/>
    </source>
</evidence>
<proteinExistence type="predicted"/>
<gene>
    <name evidence="2" type="ORF">FVR03_10510</name>
</gene>
<organism evidence="2 3">
    <name type="scientific">Pontibacter qinzhouensis</name>
    <dbReference type="NCBI Taxonomy" id="2603253"/>
    <lineage>
        <taxon>Bacteria</taxon>
        <taxon>Pseudomonadati</taxon>
        <taxon>Bacteroidota</taxon>
        <taxon>Cytophagia</taxon>
        <taxon>Cytophagales</taxon>
        <taxon>Hymenobacteraceae</taxon>
        <taxon>Pontibacter</taxon>
    </lineage>
</organism>